<organism evidence="2 3">
    <name type="scientific">Chiloscyllium punctatum</name>
    <name type="common">Brownbanded bambooshark</name>
    <name type="synonym">Hemiscyllium punctatum</name>
    <dbReference type="NCBI Taxonomy" id="137246"/>
    <lineage>
        <taxon>Eukaryota</taxon>
        <taxon>Metazoa</taxon>
        <taxon>Chordata</taxon>
        <taxon>Craniata</taxon>
        <taxon>Vertebrata</taxon>
        <taxon>Chondrichthyes</taxon>
        <taxon>Elasmobranchii</taxon>
        <taxon>Galeomorphii</taxon>
        <taxon>Galeoidea</taxon>
        <taxon>Orectolobiformes</taxon>
        <taxon>Hemiscylliidae</taxon>
        <taxon>Chiloscyllium</taxon>
    </lineage>
</organism>
<comment type="caution">
    <text evidence="2">The sequence shown here is derived from an EMBL/GenBank/DDBJ whole genome shotgun (WGS) entry which is preliminary data.</text>
</comment>
<dbReference type="AlphaFoldDB" id="A0A401RLC2"/>
<evidence type="ECO:0000313" key="2">
    <source>
        <dbReference type="EMBL" id="GCC18948.1"/>
    </source>
</evidence>
<name>A0A401RLC2_CHIPU</name>
<dbReference type="EMBL" id="BEZZ01004687">
    <property type="protein sequence ID" value="GCC18948.1"/>
    <property type="molecule type" value="Genomic_DNA"/>
</dbReference>
<keyword evidence="3" id="KW-1185">Reference proteome</keyword>
<gene>
    <name evidence="2" type="ORF">chiPu_0021743</name>
</gene>
<feature type="compositionally biased region" description="Basic and acidic residues" evidence="1">
    <location>
        <begin position="161"/>
        <end position="170"/>
    </location>
</feature>
<sequence length="230" mass="24099">MGQEWTEVLLRQAPNWAAAGPHDLGTVSGAMCQLEGGKAASGGGDREERPSLAVDLSTVKMEGSGSAGTESSQPSSPSRGVGTSHQQVKSEGPAPTSQQVESDSGCDPSSDSERSIPKECSVGSILPDPELEPCVEGRVCKEGRYHQEVGRIRTEAPGNRPARDPARAEVDSNSEPRSGSEVSAQEEGPNGAPRMECSPMPSAEGRARSTVVPEARVREKADPFLPDPAR</sequence>
<reference evidence="2 3" key="1">
    <citation type="journal article" date="2018" name="Nat. Ecol. Evol.">
        <title>Shark genomes provide insights into elasmobranch evolution and the origin of vertebrates.</title>
        <authorList>
            <person name="Hara Y"/>
            <person name="Yamaguchi K"/>
            <person name="Onimaru K"/>
            <person name="Kadota M"/>
            <person name="Koyanagi M"/>
            <person name="Keeley SD"/>
            <person name="Tatsumi K"/>
            <person name="Tanaka K"/>
            <person name="Motone F"/>
            <person name="Kageyama Y"/>
            <person name="Nozu R"/>
            <person name="Adachi N"/>
            <person name="Nishimura O"/>
            <person name="Nakagawa R"/>
            <person name="Tanegashima C"/>
            <person name="Kiyatake I"/>
            <person name="Matsumoto R"/>
            <person name="Murakumo K"/>
            <person name="Nishida K"/>
            <person name="Terakita A"/>
            <person name="Kuratani S"/>
            <person name="Sato K"/>
            <person name="Hyodo S Kuraku.S."/>
        </authorList>
    </citation>
    <scope>NUCLEOTIDE SEQUENCE [LARGE SCALE GENOMIC DNA]</scope>
</reference>
<evidence type="ECO:0000313" key="3">
    <source>
        <dbReference type="Proteomes" id="UP000287033"/>
    </source>
</evidence>
<dbReference type="Proteomes" id="UP000287033">
    <property type="component" value="Unassembled WGS sequence"/>
</dbReference>
<evidence type="ECO:0000256" key="1">
    <source>
        <dbReference type="SAM" id="MobiDB-lite"/>
    </source>
</evidence>
<protein>
    <submittedName>
        <fullName evidence="2">Uncharacterized protein</fullName>
    </submittedName>
</protein>
<feature type="region of interest" description="Disordered" evidence="1">
    <location>
        <begin position="34"/>
        <end position="230"/>
    </location>
</feature>
<feature type="compositionally biased region" description="Basic and acidic residues" evidence="1">
    <location>
        <begin position="138"/>
        <end position="154"/>
    </location>
</feature>
<feature type="compositionally biased region" description="Polar residues" evidence="1">
    <location>
        <begin position="171"/>
        <end position="183"/>
    </location>
</feature>
<accession>A0A401RLC2</accession>
<proteinExistence type="predicted"/>
<feature type="compositionally biased region" description="Polar residues" evidence="1">
    <location>
        <begin position="67"/>
        <end position="102"/>
    </location>
</feature>